<dbReference type="InterPro" id="IPR036869">
    <property type="entry name" value="J_dom_sf"/>
</dbReference>
<reference evidence="3" key="1">
    <citation type="submission" date="2019-08" db="EMBL/GenBank/DDBJ databases">
        <title>The improved chromosome-level genome for the pearl oyster Pinctada fucata martensii using PacBio sequencing and Hi-C.</title>
        <authorList>
            <person name="Zheng Z."/>
        </authorList>
    </citation>
    <scope>NUCLEOTIDE SEQUENCE</scope>
    <source>
        <strain evidence="3">ZZ-2019</strain>
        <tissue evidence="3">Adductor muscle</tissue>
    </source>
</reference>
<comment type="caution">
    <text evidence="3">The sequence shown here is derived from an EMBL/GenBank/DDBJ whole genome shotgun (WGS) entry which is preliminary data.</text>
</comment>
<sequence>MDEDEEDGLYTPDCTGMVRPTLIQELSKILDEYPDDGQILKELIQNAEDASASEMKILYDNRQRLLSQNSKSAPYTKYFQSPALCVHNNEYFTKKDWDGIKQIGQSVKELDPSKVGRFGLGFKSVFHITDFPMVMSGEQMLIIDPYRDEAKCCIVFDLNKLSKYKGFNMNAFMEAVGDVFGKGNNIIQKGCYEGTLFRFPLRYTGTNLSNAVYSDDKIKNLLSVFQKEASVTLIFLKTLEEMHLFTGWDSMMQGKPDFHIKISGFEGCDVKGARKEMLSAVGHLPERPIERRFILTIECFEKEFAKKPQSWIVVNRLEGRTDASRSLVELSDDLHYLPYVGVALPYNLVDSFVGHIFCFLPLPMQGLSMTNLPVHVHGQFALSQNRQHLKWADVLTHEKYKEKTVKWNECLISETLPKAYFSLIHFIVQQIQVSATEQFSMIARSLPDLQSTNDHFKVCVKHLFDKLGSFPFLWTTNNGGRWISCHEAVFPIFDDFDQNDVKKTIVDCLESYNVNLVKHKDYKQIYDFLVNAGLTPQTLTQDYLSRLLRSSDTYRSFRADIKDSLLMYLVARKQYALLDNLELLPLANGSYTTFQHRFSVKVYVCTKDQQGLFPGMEERIVKQLPQATRDLLLQSGISQLAEIQEVDIISLMRQSITSKLGGSQHGIPLAWPRNSQLDENWLNSVWKFFTHPLKNIPKDLPILPQIIVNGERYLYTIGEPLILQKHNRGNISAGVVCCLKSMDIAVLPKLPVYVINHPHVMKSLIELPNLDGVLKVLADVNDRSISNFNNKVQRSDREELVSFLGSHSSFSLTRSSHWNRAKKVLQRLNIFHSDNNSFLSIIEECRISQAEPLPVPLPFRCLTCMTTDERNFARSLGAQEMELNDAIEYIFKELLYGSFYNDVNKTNVMKYFMKKFHQFKHSEKLMSLAMEISFVLDGNCQSRRPCDLFDPRNKLLVQMLNDSGQFPRSRKNENLVILIKVLGQREELLTEWYLHDHLAELQIISPLKKPRDYPHILPWYTSKSALCTPMECAIKDHLHLVGSTMPLFSDDCSKEFIRTFHPIEEELQVTKIIEQLYCVIKHYEEKNKPELLPVITKIYRALNKLRLNETIVEEMMREKIVWMGHGFCCPNEVYLNSDTDDLHLEPYVYKLPTEVDAFKDFFRVLGCMSEQCPEMYLDVQRRIQELGSEDRLESECHRDLRIVISILNYFKEKNSALNIEELLLPIKTASRNRLQLHPASECNFCNEEWLKDLAEEEGDEVFYVHEDVPVSTATILGAKSLTDSLLEGTGLLDWEQEVSLVSRIKSLLKGYKDGFSVPKELIQNADDAGASKVCFLYDERENKDCMSKLMNENMSDCQGPALWVYNDALFSDSDLKNITDVEGATKGSDLSKTGKFGVGFCSVYNLTDVPSFVSGKHMVMFDPQGLYLTKDGKKGMKIDLQSMKNRTLLRRMRNQFKPFNGVFDCDLNVVDERNSYYDGTLFRFPLRTHKQATSDISSIVYDNTEMQKLLGIFMQCAGNLLLFTQTVSEIELYHLPANKSDPNDRKLIFRGSRVIKEVLQNPSSKKMVNNGNLSVLRKSANKLEMIRKGGIMQREIVSLTYLLAISIDLRQDRLHGRSNNLEETNWIISWAEGLDKCVELSLNPILSHALPLASTAALVGQTEGKSMCLRLTEAPYGFYRKGHLFCTLPLPIETPFQFHISSSFAITQDRKQLSTETKEDKLHLDTTWNQSVMGDAVVQSFVNLLRGLREFGILPGNKGHTLWPIANHDSANGIFGCTQNGFIGMLVLSSLEIIYHHKLRQWTSFDKCRVMDSNLLHSSIGDLAYEKAIEYCMQKGECILELPDEICNLFESKVGNDFTSKILTAEMFYSEVFFPLLETDKLTEIEIDKFVLHAVDINNGTINQMLKTFPCFPSCNGALCKPSELLVGSSSLRKFYVPSDGKFLPPRKPYNIMENEHQFKNLGMVSEILPEEWLIDRVKTVERLLEECSLCALQRTRDLHCYMSRSNVQISKETRQELQTIRFLPVSIKPPGWNYSWKASKIAKPTKWCFRNQHVVKIDENLRLPKTFAMACPKELFFNDCKELVGCSELLLHQQSLPFNHQVLEYLGVNGKKMQDIPLGVVVDQLNILSSECYEKILNKKGINGAFLRQTLNKVMSWLEHQCSSTAVGNTESCNMESLKQAFLPLQNKPVLFLNDKLWRPDEVSFSLPNSNQCFPHLAGIQQSDSSLKSSPTFLKLLGVKDKFTSEDISNVLVGFQSQVQEGKLNNNELEQTCGLLGALFNSLEEEKVAIGAFEAFKNGNILVPDVDGYLCRASDLCIDDDDGIQKSESMRFVSDKLPRAHAVMFGVKSKMKRKVKDHYKPIAFGQREEVTTRIQRILDGYPADESILKELLQNADDAGASELHIVTDYTTYPHDSVFDGKWKELQGPALLVYNNSSFSESDLEGIQLLGIGSKSDDPAKTGQYGVGFNAVYHLTDAPSFISKGPTIDHGNETLCVLDPQCKYAEDADGLHPGARYCHLDDLRKLKSDVFKPYHEEKLMGDTGTIFRFPLRNSDMAESSKIRNGETTEDSLEEMLRQFRQEAPQALLFLKNIRKIIFSTIDDGNLESNYSVNVEVSEEDDKKRRNFNEERRVLSDKVRNGSDVLSGSALTNMTKLCITEEILADIKVTNTADWCVFERIGFGESIPPDAILEAYRNNSLGHLPVGGVAFPDTMNNFTKPYKAFCFLPLPTVTGLPMHINGHFALNHESRRNLWEDNKESLKNVWNKNLLSSVIVPVYISALEYQRDLCKQILQKDVDKNTVKYELQQFFSFFPEHQSATDTNWKYLCTEIYTQMLNDKNLFPTVKSIKKVQARNLFEEEQIYCSIAWISVQQEHSVGSAVFCSNEDQSMDPASVPTIMKDQNLRIIDFSMKVFQEMVEAKLDVKNLASNTLVHFLKSHKSDSEGSCEITGFGSTVENTSFKSVERVKNVLYFCINGNPTNFKKEMIGIPLCVLNDGTLTEFSTDSPPFCSKHCGVMKGLGNKFINIECVSLLKGFETPCLKKFGLDDFSELIKFVLSPEIFCTSNRVVKCDLKQQDVPHGSWLKNVWEFINESVCEMQKKSKNKKEFEASKKLFIRELKGKLGNWNLLPVVIENETYLQCINQSAFVLDLPTFINLKHLYDVIKVLNVPCLQICLFRKWNDSVEFVGSFTLVKSLVASCYDPVMVLQCLVHHLKNKEVDLSEDYCNAIMEYFNDNLGTIKKEMSNCASRLRELPLYVTVSGEKLCLQNQQLNVIVLPKGMELAGIEEWAERSRVVLLKVNERISSLHKFLGFASSCISRVYIDHIIPSFSNIPDDSLILHLQFIRDVLLNCQRQSSFDEEQEFLISALKDCEFVLSNGQRKCARDFYSPHHEVFNVMMGADFFPPEPLSDDSWKKFMELSGMKKDVEPAMIIDFAMEIASEGRVRLTEDTCRKSEVLLKHLNRCSNEELNKEPLYRIKSISFVVPFKEREGSQLLALHPQYQGGNLVSFEDAVPEKWKNLVWTSSCILPRNAYVNYLGEELFVRVNWLPKKPQTVKIVRNLQNISDVTKQIFTSSSNISSIDKIERLFRDHYDFLLKNCLEEEVISDLKEIPIVFLGKERSCVLCRQIVFNLEEEKAIKPYLFSAPLHYGHYSSLFEKLGTCTKETATHYAQVLHDLYLETIEEHRNAEVLDPNELGKLRQAVFRLFTTSTPNEICVPELYLPDRFFALQKSRNLIASDSAEFEERMEIMQGKCFFLGFHALNLMHLDEVALLKQLPENFQPKILTETVYEKVLSPRVVHRGRNIAMLSQFLKCDEFVEGICRLILDERKKFSMYTATAYSSNYLSEKEQDSIRKKINNIEVEQVAMLETVLVRKSDGQTLQGSTAWKISMAEKKLSKSGTDSWSLYCVDNHQNLTEWFDDISDDISKILSCVSNQEMRENQKYIQQILRCIQNPSEIERVLNKRKIARFALSDSTSEMFPSPGTFVPKCLHHRLDNRFSEFEKEEYVALMVHEEEIENGELLNDPVYMYAVVRQCLGKPEHVSLHGEMACMQNLYLLDIGNDTFEEFPAFKIFKFHRRKGPRSTDIQQAVNLDTGSRRNLDDTLIEVRQQFLAIIALDGESERRILLRRLRARYHPDQNYGNEEEATRVFQFLEDLIRRMREGEFTIGRHSTRYPTQDIPSTYSPPPRQPFYKPSHQPSSCSDRREKLSVPQVARKWLTQAKRDVFAAESFLPNAPDVDGFNWICYMCHQVSPRG</sequence>
<dbReference type="InterPro" id="IPR036890">
    <property type="entry name" value="HATPase_C_sf"/>
</dbReference>
<name>A0AA89BP18_PINIB</name>
<dbReference type="SUPFAM" id="SSF55874">
    <property type="entry name" value="ATPase domain of HSP90 chaperone/DNA topoisomerase II/histidine kinase"/>
    <property type="match status" value="3"/>
</dbReference>
<feature type="region of interest" description="Disordered" evidence="1">
    <location>
        <begin position="4170"/>
        <end position="4209"/>
    </location>
</feature>
<dbReference type="GO" id="GO:0030544">
    <property type="term" value="F:Hsp70 protein binding"/>
    <property type="evidence" value="ECO:0007669"/>
    <property type="project" value="TreeGrafter"/>
</dbReference>
<dbReference type="NCBIfam" id="NF047352">
    <property type="entry name" value="P_loop_sacsin"/>
    <property type="match status" value="3"/>
</dbReference>
<evidence type="ECO:0000259" key="2">
    <source>
        <dbReference type="Pfam" id="PF25794"/>
    </source>
</evidence>
<feature type="domain" description="Sacsin/Nov" evidence="2">
    <location>
        <begin position="21"/>
        <end position="245"/>
    </location>
</feature>
<dbReference type="Gene3D" id="1.20.120.330">
    <property type="entry name" value="Nucleotidyltransferases domain 2"/>
    <property type="match status" value="1"/>
</dbReference>
<accession>A0AA89BP18</accession>
<dbReference type="PANTHER" id="PTHR15600:SF42">
    <property type="entry name" value="SACSIN"/>
    <property type="match status" value="1"/>
</dbReference>
<dbReference type="InterPro" id="IPR058210">
    <property type="entry name" value="SACS/Nov_dom"/>
</dbReference>
<protein>
    <recommendedName>
        <fullName evidence="2">Sacsin/Nov domain-containing protein</fullName>
    </recommendedName>
</protein>
<feature type="compositionally biased region" description="Polar residues" evidence="1">
    <location>
        <begin position="4175"/>
        <end position="4184"/>
    </location>
</feature>
<dbReference type="EMBL" id="VSWD01000010">
    <property type="protein sequence ID" value="KAK3090040.1"/>
    <property type="molecule type" value="Genomic_DNA"/>
</dbReference>
<dbReference type="Gene3D" id="3.30.565.10">
    <property type="entry name" value="Histidine kinase-like ATPase, C-terminal domain"/>
    <property type="match status" value="1"/>
</dbReference>
<dbReference type="PANTHER" id="PTHR15600">
    <property type="entry name" value="SACSIN"/>
    <property type="match status" value="1"/>
</dbReference>
<gene>
    <name evidence="3" type="ORF">FSP39_008727</name>
</gene>
<keyword evidence="4" id="KW-1185">Reference proteome</keyword>
<dbReference type="InterPro" id="IPR052972">
    <property type="entry name" value="Sacsin_chaperone_reg"/>
</dbReference>
<evidence type="ECO:0000313" key="4">
    <source>
        <dbReference type="Proteomes" id="UP001186944"/>
    </source>
</evidence>
<organism evidence="3 4">
    <name type="scientific">Pinctada imbricata</name>
    <name type="common">Atlantic pearl-oyster</name>
    <name type="synonym">Pinctada martensii</name>
    <dbReference type="NCBI Taxonomy" id="66713"/>
    <lineage>
        <taxon>Eukaryota</taxon>
        <taxon>Metazoa</taxon>
        <taxon>Spiralia</taxon>
        <taxon>Lophotrochozoa</taxon>
        <taxon>Mollusca</taxon>
        <taxon>Bivalvia</taxon>
        <taxon>Autobranchia</taxon>
        <taxon>Pteriomorphia</taxon>
        <taxon>Pterioida</taxon>
        <taxon>Pterioidea</taxon>
        <taxon>Pteriidae</taxon>
        <taxon>Pinctada</taxon>
    </lineage>
</organism>
<feature type="domain" description="Sacsin/Nov" evidence="2">
    <location>
        <begin position="2369"/>
        <end position="2608"/>
    </location>
</feature>
<dbReference type="Pfam" id="PF25794">
    <property type="entry name" value="SACS"/>
    <property type="match status" value="3"/>
</dbReference>
<dbReference type="Gene3D" id="1.10.287.110">
    <property type="entry name" value="DnaJ domain"/>
    <property type="match status" value="1"/>
</dbReference>
<evidence type="ECO:0000256" key="1">
    <source>
        <dbReference type="SAM" id="MobiDB-lite"/>
    </source>
</evidence>
<feature type="domain" description="Sacsin/Nov" evidence="2">
    <location>
        <begin position="1299"/>
        <end position="1544"/>
    </location>
</feature>
<dbReference type="Proteomes" id="UP001186944">
    <property type="component" value="Unassembled WGS sequence"/>
</dbReference>
<evidence type="ECO:0000313" key="3">
    <source>
        <dbReference type="EMBL" id="KAK3090040.1"/>
    </source>
</evidence>
<proteinExistence type="predicted"/>